<keyword evidence="2" id="KW-1185">Reference proteome</keyword>
<proteinExistence type="predicted"/>
<reference evidence="1 2" key="1">
    <citation type="submission" date="2021-03" db="EMBL/GenBank/DDBJ databases">
        <title>Actinomadura violae sp. nov., isolated from lichen in Thailand.</title>
        <authorList>
            <person name="Kanchanasin P."/>
            <person name="Saeng-In P."/>
            <person name="Phongsopitanun W."/>
            <person name="Yuki M."/>
            <person name="Kudo T."/>
            <person name="Ohkuma M."/>
            <person name="Tanasupawat S."/>
        </authorList>
    </citation>
    <scope>NUCLEOTIDE SEQUENCE [LARGE SCALE GENOMIC DNA]</scope>
    <source>
        <strain evidence="1 2">LCR2-06</strain>
    </source>
</reference>
<name>A0ABS3SAZ8_9ACTN</name>
<comment type="caution">
    <text evidence="1">The sequence shown here is derived from an EMBL/GenBank/DDBJ whole genome shotgun (WGS) entry which is preliminary data.</text>
</comment>
<organism evidence="1 2">
    <name type="scientific">Actinomadura violacea</name>
    <dbReference type="NCBI Taxonomy" id="2819934"/>
    <lineage>
        <taxon>Bacteria</taxon>
        <taxon>Bacillati</taxon>
        <taxon>Actinomycetota</taxon>
        <taxon>Actinomycetes</taxon>
        <taxon>Streptosporangiales</taxon>
        <taxon>Thermomonosporaceae</taxon>
        <taxon>Actinomadura</taxon>
    </lineage>
</organism>
<sequence>MCVARPAPATVQGFDVHTGRERRRSIEVTEEPTIATLNAGTGKTLWRWNGHRLDMLAANSSSAR</sequence>
<evidence type="ECO:0000313" key="1">
    <source>
        <dbReference type="EMBL" id="MBO2466157.1"/>
    </source>
</evidence>
<gene>
    <name evidence="1" type="ORF">J4709_52220</name>
</gene>
<dbReference type="EMBL" id="JAGEPF010000060">
    <property type="protein sequence ID" value="MBO2466157.1"/>
    <property type="molecule type" value="Genomic_DNA"/>
</dbReference>
<dbReference type="Proteomes" id="UP000680206">
    <property type="component" value="Unassembled WGS sequence"/>
</dbReference>
<protein>
    <submittedName>
        <fullName evidence="1">Uncharacterized protein</fullName>
    </submittedName>
</protein>
<dbReference type="RefSeq" id="WP_208252985.1">
    <property type="nucleotide sequence ID" value="NZ_JAGEPF010000060.1"/>
</dbReference>
<evidence type="ECO:0000313" key="2">
    <source>
        <dbReference type="Proteomes" id="UP000680206"/>
    </source>
</evidence>
<accession>A0ABS3SAZ8</accession>